<keyword evidence="1" id="KW-0175">Coiled coil</keyword>
<dbReference type="Proteomes" id="UP001059912">
    <property type="component" value="Chromosome 1"/>
</dbReference>
<evidence type="ECO:0000313" key="3">
    <source>
        <dbReference type="EMBL" id="UTZ30737.1"/>
    </source>
</evidence>
<keyword evidence="4" id="KW-1185">Reference proteome</keyword>
<evidence type="ECO:0000313" key="4">
    <source>
        <dbReference type="Proteomes" id="UP001059912"/>
    </source>
</evidence>
<dbReference type="RefSeq" id="WP_255900477.1">
    <property type="nucleotide sequence ID" value="NZ_CP050463.1"/>
</dbReference>
<name>A0ABY5IAP6_9VIBR</name>
<evidence type="ECO:0000256" key="2">
    <source>
        <dbReference type="SAM" id="MobiDB-lite"/>
    </source>
</evidence>
<dbReference type="EMBL" id="CP050470">
    <property type="protein sequence ID" value="UTZ30737.1"/>
    <property type="molecule type" value="Genomic_DNA"/>
</dbReference>
<reference evidence="3" key="1">
    <citation type="submission" date="2020-03" db="EMBL/GenBank/DDBJ databases">
        <title>Five strains of Vibrio campbellii isolated from Mariana Trench.</title>
        <authorList>
            <person name="Liang J."/>
            <person name="Zhang X.-H."/>
        </authorList>
    </citation>
    <scope>NUCLEOTIDE SEQUENCE</scope>
    <source>
        <strain evidence="3">LJC013</strain>
    </source>
</reference>
<organism evidence="3 4">
    <name type="scientific">Vibrio campbellii</name>
    <dbReference type="NCBI Taxonomy" id="680"/>
    <lineage>
        <taxon>Bacteria</taxon>
        <taxon>Pseudomonadati</taxon>
        <taxon>Pseudomonadota</taxon>
        <taxon>Gammaproteobacteria</taxon>
        <taxon>Vibrionales</taxon>
        <taxon>Vibrionaceae</taxon>
        <taxon>Vibrio</taxon>
    </lineage>
</organism>
<proteinExistence type="predicted"/>
<feature type="region of interest" description="Disordered" evidence="2">
    <location>
        <begin position="1"/>
        <end position="37"/>
    </location>
</feature>
<protein>
    <submittedName>
        <fullName evidence="3">Uncharacterized protein</fullName>
    </submittedName>
</protein>
<gene>
    <name evidence="3" type="ORF">HB762_04660</name>
</gene>
<sequence length="319" mass="36468">MSDQFRKPSTSSGGGYKPIHESENKENAKRKETTKERAIRQRLERMQFELDFTQEDYDRWERNRQKIAAQETSFVNDAIDTVTGAVKQVVNDFVASQHAMLTEHLVDKGVFQATDTVTGEKLSAEEVASRSLEEQFFDISDSEIAGADIVKNIPAYDSVLFATETIAARGRNILQDPTESVRDIQKVFKQTGGGGFSDEADLIYDKIRDDKFDVDKIAENTGIKNKNIQKVKDHVFYEEHLLDSYVDYGVPAELSRFDSDLDQAKAWQRLIDGDFTRDDITWLKHETAESWYEKKHKAGYAESHAAAEKKWTGYPWSKE</sequence>
<feature type="coiled-coil region" evidence="1">
    <location>
        <begin position="43"/>
        <end position="70"/>
    </location>
</feature>
<accession>A0ABY5IAP6</accession>
<evidence type="ECO:0000256" key="1">
    <source>
        <dbReference type="SAM" id="Coils"/>
    </source>
</evidence>
<feature type="compositionally biased region" description="Basic and acidic residues" evidence="2">
    <location>
        <begin position="18"/>
        <end position="37"/>
    </location>
</feature>